<reference evidence="3 4" key="1">
    <citation type="submission" date="2022-01" db="EMBL/GenBank/DDBJ databases">
        <authorList>
            <person name="Won M."/>
            <person name="Kim S.-J."/>
            <person name="Kwon S.-W."/>
        </authorList>
    </citation>
    <scope>NUCLEOTIDE SEQUENCE [LARGE SCALE GENOMIC DNA]</scope>
    <source>
        <strain evidence="3 4">KCTC 23505</strain>
    </source>
</reference>
<dbReference type="RefSeq" id="WP_235706305.1">
    <property type="nucleotide sequence ID" value="NZ_JAKGBZ010000146.1"/>
</dbReference>
<evidence type="ECO:0000259" key="2">
    <source>
        <dbReference type="Pfam" id="PF03050"/>
    </source>
</evidence>
<feature type="region of interest" description="Disordered" evidence="1">
    <location>
        <begin position="51"/>
        <end position="99"/>
    </location>
</feature>
<organism evidence="3 4">
    <name type="scientific">Acidiphilium iwatense</name>
    <dbReference type="NCBI Taxonomy" id="768198"/>
    <lineage>
        <taxon>Bacteria</taxon>
        <taxon>Pseudomonadati</taxon>
        <taxon>Pseudomonadota</taxon>
        <taxon>Alphaproteobacteria</taxon>
        <taxon>Acetobacterales</taxon>
        <taxon>Acidocellaceae</taxon>
        <taxon>Acidiphilium</taxon>
    </lineage>
</organism>
<dbReference type="PANTHER" id="PTHR33678">
    <property type="entry name" value="BLL1576 PROTEIN"/>
    <property type="match status" value="1"/>
</dbReference>
<accession>A0ABS9E1W1</accession>
<dbReference type="EMBL" id="JAKGBZ010000146">
    <property type="protein sequence ID" value="MCF3948998.1"/>
    <property type="molecule type" value="Genomic_DNA"/>
</dbReference>
<feature type="non-terminal residue" evidence="3">
    <location>
        <position position="377"/>
    </location>
</feature>
<dbReference type="PANTHER" id="PTHR33678:SF2">
    <property type="match status" value="1"/>
</dbReference>
<keyword evidence="4" id="KW-1185">Reference proteome</keyword>
<protein>
    <submittedName>
        <fullName evidence="3">Transposase</fullName>
    </submittedName>
</protein>
<comment type="caution">
    <text evidence="3">The sequence shown here is derived from an EMBL/GenBank/DDBJ whole genome shotgun (WGS) entry which is preliminary data.</text>
</comment>
<feature type="compositionally biased region" description="Basic and acidic residues" evidence="1">
    <location>
        <begin position="51"/>
        <end position="62"/>
    </location>
</feature>
<evidence type="ECO:0000313" key="4">
    <source>
        <dbReference type="Proteomes" id="UP001521209"/>
    </source>
</evidence>
<dbReference type="InterPro" id="IPR052344">
    <property type="entry name" value="Transposase-related"/>
</dbReference>
<dbReference type="InterPro" id="IPR004291">
    <property type="entry name" value="Transposase_IS66_central"/>
</dbReference>
<evidence type="ECO:0000313" key="3">
    <source>
        <dbReference type="EMBL" id="MCF3948998.1"/>
    </source>
</evidence>
<sequence length="377" mass="41765">MSELPDLSLLSHAEKDALIRALWDALQASERRNAELAIRLSAAERRIAELEARLNEPPKRPDNSSLPPSRGQKPNRPEKGPRKGPRKGSLGREGGGRLLAENPDQTVIAKAAHCQHCRAALTDADQRLAQRYDRIDLPPIKPIVTRVERYAGHCPCCGATTLAAVPEGMEAGTPFSLNLVALAIYLRVIHAVSYRRLSRLFTELFGLAISEGALDAAFRRAKPGFDADVGAILARLRRARVVCSDETSVRINGRTHWNWAEPAKVPPMRSIGGRLAEGFQNDEVVIHVIRPSRGANVVAEVMDGHRPAIWVSDLYGAQRGHADDWQIRLAHQLRDCKFAIEAGDMIFAPRMKALLLRAVVLARRHRALAEATRRAWR</sequence>
<proteinExistence type="predicted"/>
<gene>
    <name evidence="3" type="ORF">L2A60_20385</name>
</gene>
<feature type="domain" description="Transposase IS66 central" evidence="2">
    <location>
        <begin position="174"/>
        <end position="376"/>
    </location>
</feature>
<name>A0ABS9E1W1_9PROT</name>
<dbReference type="Proteomes" id="UP001521209">
    <property type="component" value="Unassembled WGS sequence"/>
</dbReference>
<dbReference type="Pfam" id="PF03050">
    <property type="entry name" value="DDE_Tnp_IS66"/>
    <property type="match status" value="1"/>
</dbReference>
<evidence type="ECO:0000256" key="1">
    <source>
        <dbReference type="SAM" id="MobiDB-lite"/>
    </source>
</evidence>